<dbReference type="Pfam" id="PF04954">
    <property type="entry name" value="SIP"/>
    <property type="match status" value="1"/>
</dbReference>
<reference evidence="4" key="1">
    <citation type="journal article" date="2019" name="Int. J. Syst. Evol. Microbiol.">
        <title>The Global Catalogue of Microorganisms (GCM) 10K type strain sequencing project: providing services to taxonomists for standard genome sequencing and annotation.</title>
        <authorList>
            <consortium name="The Broad Institute Genomics Platform"/>
            <consortium name="The Broad Institute Genome Sequencing Center for Infectious Disease"/>
            <person name="Wu L."/>
            <person name="Ma J."/>
        </authorList>
    </citation>
    <scope>NUCLEOTIDE SEQUENCE [LARGE SCALE GENOMIC DNA]</scope>
    <source>
        <strain evidence="4">CGMCC 1.8860</strain>
    </source>
</reference>
<sequence>MESTKPSRRIERVRHEIRMRPATVRQVTPVGKHFVAVTFGGEAMADFVSASFDDHIKFIFEDENGEQLRRDYTPRYFNRQTGELTIEFDLSHDGKAANWARAAQAGTQAIIAGPRGSMIIPADFDWHLLIADGSGMPAIRRRVEELPAGAKVMVISMLGDETDRVLGTSKAEISQQQVANADELFATVRALQLPTGEGFVWAAGELSVMRTLRELLVAEKQQPKELMRIAAYWKPGAADFHENLET</sequence>
<dbReference type="CDD" id="cd06193">
    <property type="entry name" value="siderophore_interacting"/>
    <property type="match status" value="1"/>
</dbReference>
<dbReference type="Gene3D" id="2.40.30.10">
    <property type="entry name" value="Translation factors"/>
    <property type="match status" value="1"/>
</dbReference>
<dbReference type="PANTHER" id="PTHR30157">
    <property type="entry name" value="FERRIC REDUCTASE, NADPH-DEPENDENT"/>
    <property type="match status" value="1"/>
</dbReference>
<evidence type="ECO:0000259" key="2">
    <source>
        <dbReference type="PROSITE" id="PS51384"/>
    </source>
</evidence>
<keyword evidence="4" id="KW-1185">Reference proteome</keyword>
<dbReference type="EMBL" id="BMLY01000005">
    <property type="protein sequence ID" value="GGP27114.1"/>
    <property type="molecule type" value="Genomic_DNA"/>
</dbReference>
<dbReference type="InterPro" id="IPR013113">
    <property type="entry name" value="SIP_FAD-bd"/>
</dbReference>
<dbReference type="InterPro" id="IPR039261">
    <property type="entry name" value="FNR_nucleotide-bd"/>
</dbReference>
<dbReference type="InterPro" id="IPR017938">
    <property type="entry name" value="Riboflavin_synthase-like_b-brl"/>
</dbReference>
<name>A0ABQ2PPE9_9NEIS</name>
<dbReference type="Gene3D" id="3.40.50.80">
    <property type="entry name" value="Nucleotide-binding domain of ferredoxin-NADP reductase (FNR) module"/>
    <property type="match status" value="1"/>
</dbReference>
<comment type="caution">
    <text evidence="3">The sequence shown here is derived from an EMBL/GenBank/DDBJ whole genome shotgun (WGS) entry which is preliminary data.</text>
</comment>
<dbReference type="PANTHER" id="PTHR30157:SF0">
    <property type="entry name" value="NADPH-DEPENDENT FERRIC-CHELATE REDUCTASE"/>
    <property type="match status" value="1"/>
</dbReference>
<accession>A0ABQ2PPE9</accession>
<dbReference type="RefSeq" id="WP_188695384.1">
    <property type="nucleotide sequence ID" value="NZ_BMLY01000005.1"/>
</dbReference>
<dbReference type="SUPFAM" id="SSF63380">
    <property type="entry name" value="Riboflavin synthase domain-like"/>
    <property type="match status" value="1"/>
</dbReference>
<comment type="similarity">
    <text evidence="1">Belongs to the SIP oxidoreductase family.</text>
</comment>
<evidence type="ECO:0000313" key="4">
    <source>
        <dbReference type="Proteomes" id="UP000621859"/>
    </source>
</evidence>
<gene>
    <name evidence="3" type="primary">mxcB</name>
    <name evidence="3" type="ORF">GCM10010971_29330</name>
</gene>
<evidence type="ECO:0000313" key="3">
    <source>
        <dbReference type="EMBL" id="GGP27114.1"/>
    </source>
</evidence>
<organism evidence="3 4">
    <name type="scientific">Silvimonas amylolytica</name>
    <dbReference type="NCBI Taxonomy" id="449663"/>
    <lineage>
        <taxon>Bacteria</taxon>
        <taxon>Pseudomonadati</taxon>
        <taxon>Pseudomonadota</taxon>
        <taxon>Betaproteobacteria</taxon>
        <taxon>Neisseriales</taxon>
        <taxon>Chitinibacteraceae</taxon>
        <taxon>Silvimonas</taxon>
    </lineage>
</organism>
<protein>
    <submittedName>
        <fullName evidence="3">Siderophore-interacting protein</fullName>
    </submittedName>
</protein>
<dbReference type="PROSITE" id="PS51384">
    <property type="entry name" value="FAD_FR"/>
    <property type="match status" value="1"/>
</dbReference>
<dbReference type="InterPro" id="IPR039374">
    <property type="entry name" value="SIP_fam"/>
</dbReference>
<dbReference type="InterPro" id="IPR007037">
    <property type="entry name" value="SIP_rossman_dom"/>
</dbReference>
<proteinExistence type="inferred from homology"/>
<dbReference type="InterPro" id="IPR017927">
    <property type="entry name" value="FAD-bd_FR_type"/>
</dbReference>
<dbReference type="Pfam" id="PF08021">
    <property type="entry name" value="FAD_binding_9"/>
    <property type="match status" value="2"/>
</dbReference>
<feature type="domain" description="FAD-binding FR-type" evidence="2">
    <location>
        <begin position="17"/>
        <end position="121"/>
    </location>
</feature>
<evidence type="ECO:0000256" key="1">
    <source>
        <dbReference type="ARBA" id="ARBA00035644"/>
    </source>
</evidence>
<dbReference type="Proteomes" id="UP000621859">
    <property type="component" value="Unassembled WGS sequence"/>
</dbReference>